<dbReference type="RefSeq" id="WP_117360605.1">
    <property type="nucleotide sequence ID" value="NZ_QURH01000915.1"/>
</dbReference>
<dbReference type="Proteomes" id="UP000261811">
    <property type="component" value="Unassembled WGS sequence"/>
</dbReference>
<feature type="compositionally biased region" description="Basic and acidic residues" evidence="1">
    <location>
        <begin position="10"/>
        <end position="24"/>
    </location>
</feature>
<name>A0A372JEL8_9ACTN</name>
<gene>
    <name evidence="2" type="ORF">DZF91_30880</name>
</gene>
<dbReference type="EMBL" id="QURH01000915">
    <property type="protein sequence ID" value="RFU37828.1"/>
    <property type="molecule type" value="Genomic_DNA"/>
</dbReference>
<organism evidence="2 3">
    <name type="scientific">Actinomadura logoneensis</name>
    <dbReference type="NCBI Taxonomy" id="2293572"/>
    <lineage>
        <taxon>Bacteria</taxon>
        <taxon>Bacillati</taxon>
        <taxon>Actinomycetota</taxon>
        <taxon>Actinomycetes</taxon>
        <taxon>Streptosporangiales</taxon>
        <taxon>Thermomonosporaceae</taxon>
        <taxon>Actinomadura</taxon>
    </lineage>
</organism>
<evidence type="ECO:0000313" key="2">
    <source>
        <dbReference type="EMBL" id="RFU37828.1"/>
    </source>
</evidence>
<proteinExistence type="predicted"/>
<keyword evidence="3" id="KW-1185">Reference proteome</keyword>
<comment type="caution">
    <text evidence="2">The sequence shown here is derived from an EMBL/GenBank/DDBJ whole genome shotgun (WGS) entry which is preliminary data.</text>
</comment>
<feature type="region of interest" description="Disordered" evidence="1">
    <location>
        <begin position="1"/>
        <end position="24"/>
    </location>
</feature>
<dbReference type="OrthoDB" id="9816340at2"/>
<accession>A0A372JEL8</accession>
<protein>
    <submittedName>
        <fullName evidence="2">SWIM zinc finger family protein</fullName>
    </submittedName>
</protein>
<sequence>MSEASNAGGRGRDPKTAERRERRVGDGLAELDQWLRDQVAQGLARAERAPYRLCDDASRRLVDASAGALAGQVKALAAVPRRAGWPDRLLAEYALLRLLVRAYQGRAELPPRLREIVRARIGFTVPQDDVLARGERVRDTWCVVGSRDSTADQLTTRRVWLRGMSSGRPALVLSFAARGRPLDASFVVGAEVDAELAFYSDGLRALVAERAERAATGVPGRAPEGTSVRGLLDEYAAALARDPWLDHWPAVLARVRPARDERGDPHVLDADGDALPVRTGDPWRLLAVSGGAPVTLSGEWTPEGLRPLVLWHPEEGVVPL</sequence>
<reference evidence="2 3" key="1">
    <citation type="submission" date="2018-08" db="EMBL/GenBank/DDBJ databases">
        <title>Actinomadura jelena sp. nov., a novel Actinomycete isolated from soil in Chad.</title>
        <authorList>
            <person name="Shi L."/>
        </authorList>
    </citation>
    <scope>NUCLEOTIDE SEQUENCE [LARGE SCALE GENOMIC DNA]</scope>
    <source>
        <strain evidence="2 3">NEAU-G17</strain>
    </source>
</reference>
<dbReference type="AlphaFoldDB" id="A0A372JEL8"/>
<evidence type="ECO:0000256" key="1">
    <source>
        <dbReference type="SAM" id="MobiDB-lite"/>
    </source>
</evidence>
<evidence type="ECO:0000313" key="3">
    <source>
        <dbReference type="Proteomes" id="UP000261811"/>
    </source>
</evidence>